<evidence type="ECO:0000256" key="1">
    <source>
        <dbReference type="SAM" id="Phobius"/>
    </source>
</evidence>
<dbReference type="PANTHER" id="PTHR43849">
    <property type="entry name" value="BLL3936 PROTEIN"/>
    <property type="match status" value="1"/>
</dbReference>
<dbReference type="PANTHER" id="PTHR43849:SF2">
    <property type="entry name" value="BLL3936 PROTEIN"/>
    <property type="match status" value="1"/>
</dbReference>
<keyword evidence="1" id="KW-0472">Membrane</keyword>
<keyword evidence="4" id="KW-1185">Reference proteome</keyword>
<proteinExistence type="predicted"/>
<name>A0A846RUG8_9MICC</name>
<accession>A0A846RUG8</accession>
<keyword evidence="1" id="KW-0812">Transmembrane</keyword>
<feature type="transmembrane region" description="Helical" evidence="1">
    <location>
        <begin position="84"/>
        <end position="102"/>
    </location>
</feature>
<feature type="transmembrane region" description="Helical" evidence="1">
    <location>
        <begin position="29"/>
        <end position="48"/>
    </location>
</feature>
<comment type="caution">
    <text evidence="3">The sequence shown here is derived from an EMBL/GenBank/DDBJ whole genome shotgun (WGS) entry which is preliminary data.</text>
</comment>
<sequence length="652" mass="68854">MSSVSEAPVQVEDEATTLKRDLEGTSRSVLYGLSVLMALTQIYLIIFATASPMVHTAIFLAFIVPLVLLSYRPMSRARTRSIPWYDWIAALVSSAPFIYVAINYEDIIRRAIVPTTVDQTMAVIACVAILEISRRAIGFVLPLIALIFLFYTVWGGFLPGILSHRGYELDRITNTLFMTSNGVFGSAAQVAATMVFMFVFFGAFLNATGASRVITQLAFSVAGRYTGGPAKVAVIASGGMGMVSGSASANVATTGQVTIPLMKQVGYRGVFAAAVEAAASTAGTLTPPIMGAAAFIMAEITGIPYAEIVIAGIIPAILFYVTVLMCVHFEASRLGLKGMDKADIPKASTVMKKGIFILSPVIMLAVLIFMYYPVMYAAFYATIALVVIALVHPSIPLSPKGIVNSIANSADMVLQAGAACACAGLVIGVLNLTGLGLRFSSWTLGIAGASVILALIFTMLITIVLGMGLPPVAAYIVAASVAAPALTTLGFPLLASHMFIFYFSCLSSITPPVGITAFIAAGIARARPMRTAFTACFLALPAFVVPFLFIYSPAFLLEGEPLEIVGVSIKALLGFVFISAGVIGFVRKHAFIWERVMFILGGSLVLSSNFIPIAVGVVLVAVALLFHSRRSGRARATDSSVNDKATESQSSV</sequence>
<dbReference type="RefSeq" id="WP_167995117.1">
    <property type="nucleotide sequence ID" value="NZ_JAATJL010000001.1"/>
</dbReference>
<protein>
    <submittedName>
        <fullName evidence="3">TRAP transporter 4TM/12TM fusion protein</fullName>
    </submittedName>
</protein>
<gene>
    <name evidence="3" type="ORF">BJ994_002863</name>
</gene>
<keyword evidence="1" id="KW-1133">Transmembrane helix</keyword>
<feature type="transmembrane region" description="Helical" evidence="1">
    <location>
        <begin position="472"/>
        <end position="493"/>
    </location>
</feature>
<feature type="transmembrane region" description="Helical" evidence="1">
    <location>
        <begin position="137"/>
        <end position="162"/>
    </location>
</feature>
<feature type="transmembrane region" description="Helical" evidence="1">
    <location>
        <begin position="108"/>
        <end position="130"/>
    </location>
</feature>
<feature type="transmembrane region" description="Helical" evidence="1">
    <location>
        <begin position="270"/>
        <end position="296"/>
    </location>
</feature>
<feature type="transmembrane region" description="Helical" evidence="1">
    <location>
        <begin position="564"/>
        <end position="586"/>
    </location>
</feature>
<dbReference type="Pfam" id="PF06808">
    <property type="entry name" value="DctM"/>
    <property type="match status" value="1"/>
</dbReference>
<feature type="transmembrane region" description="Helical" evidence="1">
    <location>
        <begin position="182"/>
        <end position="205"/>
    </location>
</feature>
<organism evidence="3 4">
    <name type="scientific">Arthrobacter pigmenti</name>
    <dbReference type="NCBI Taxonomy" id="271432"/>
    <lineage>
        <taxon>Bacteria</taxon>
        <taxon>Bacillati</taxon>
        <taxon>Actinomycetota</taxon>
        <taxon>Actinomycetes</taxon>
        <taxon>Micrococcales</taxon>
        <taxon>Micrococcaceae</taxon>
        <taxon>Arthrobacter</taxon>
    </lineage>
</organism>
<dbReference type="InterPro" id="IPR011853">
    <property type="entry name" value="TRAP_DctM-Dct_fused"/>
</dbReference>
<dbReference type="AlphaFoldDB" id="A0A846RUG8"/>
<feature type="transmembrane region" description="Helical" evidence="1">
    <location>
        <begin position="598"/>
        <end position="626"/>
    </location>
</feature>
<feature type="transmembrane region" description="Helical" evidence="1">
    <location>
        <begin position="499"/>
        <end position="520"/>
    </location>
</feature>
<dbReference type="EMBL" id="JAATJL010000001">
    <property type="protein sequence ID" value="NJC23787.1"/>
    <property type="molecule type" value="Genomic_DNA"/>
</dbReference>
<evidence type="ECO:0000259" key="2">
    <source>
        <dbReference type="Pfam" id="PF06808"/>
    </source>
</evidence>
<feature type="transmembrane region" description="Helical" evidence="1">
    <location>
        <begin position="410"/>
        <end position="430"/>
    </location>
</feature>
<dbReference type="Proteomes" id="UP000547458">
    <property type="component" value="Unassembled WGS sequence"/>
</dbReference>
<feature type="transmembrane region" description="Helical" evidence="1">
    <location>
        <begin position="54"/>
        <end position="72"/>
    </location>
</feature>
<reference evidence="3 4" key="1">
    <citation type="submission" date="2020-03" db="EMBL/GenBank/DDBJ databases">
        <title>Sequencing the genomes of 1000 actinobacteria strains.</title>
        <authorList>
            <person name="Klenk H.-P."/>
        </authorList>
    </citation>
    <scope>NUCLEOTIDE SEQUENCE [LARGE SCALE GENOMIC DNA]</scope>
    <source>
        <strain evidence="3 4">DSM 16403</strain>
    </source>
</reference>
<feature type="transmembrane region" description="Helical" evidence="1">
    <location>
        <begin position="350"/>
        <end position="372"/>
    </location>
</feature>
<feature type="transmembrane region" description="Helical" evidence="1">
    <location>
        <begin position="442"/>
        <end position="465"/>
    </location>
</feature>
<dbReference type="InterPro" id="IPR010656">
    <property type="entry name" value="DctM"/>
</dbReference>
<evidence type="ECO:0000313" key="3">
    <source>
        <dbReference type="EMBL" id="NJC23787.1"/>
    </source>
</evidence>
<feature type="transmembrane region" description="Helical" evidence="1">
    <location>
        <begin position="378"/>
        <end position="398"/>
    </location>
</feature>
<feature type="transmembrane region" description="Helical" evidence="1">
    <location>
        <begin position="308"/>
        <end position="329"/>
    </location>
</feature>
<dbReference type="NCBIfam" id="TIGR02123">
    <property type="entry name" value="TRAP_fused"/>
    <property type="match status" value="1"/>
</dbReference>
<feature type="domain" description="TRAP C4-dicarboxylate transport system permease DctM subunit" evidence="2">
    <location>
        <begin position="125"/>
        <end position="557"/>
    </location>
</feature>
<feature type="transmembrane region" description="Helical" evidence="1">
    <location>
        <begin position="532"/>
        <end position="552"/>
    </location>
</feature>
<evidence type="ECO:0000313" key="4">
    <source>
        <dbReference type="Proteomes" id="UP000547458"/>
    </source>
</evidence>